<dbReference type="EMBL" id="MGDD01000175">
    <property type="protein sequence ID" value="OGL45478.1"/>
    <property type="molecule type" value="Genomic_DNA"/>
</dbReference>
<gene>
    <name evidence="1" type="ORF">A2161_14785</name>
</gene>
<evidence type="ECO:0000313" key="1">
    <source>
        <dbReference type="EMBL" id="OGL45478.1"/>
    </source>
</evidence>
<reference evidence="1 2" key="1">
    <citation type="journal article" date="2016" name="Nat. Commun.">
        <title>Thousands of microbial genomes shed light on interconnected biogeochemical processes in an aquifer system.</title>
        <authorList>
            <person name="Anantharaman K."/>
            <person name="Brown C.T."/>
            <person name="Hug L.A."/>
            <person name="Sharon I."/>
            <person name="Castelle C.J."/>
            <person name="Probst A.J."/>
            <person name="Thomas B.C."/>
            <person name="Singh A."/>
            <person name="Wilkins M.J."/>
            <person name="Karaoz U."/>
            <person name="Brodie E.L."/>
            <person name="Williams K.H."/>
            <person name="Hubbard S.S."/>
            <person name="Banfield J.F."/>
        </authorList>
    </citation>
    <scope>NUCLEOTIDE SEQUENCE [LARGE SCALE GENOMIC DNA]</scope>
</reference>
<comment type="caution">
    <text evidence="1">The sequence shown here is derived from an EMBL/GenBank/DDBJ whole genome shotgun (WGS) entry which is preliminary data.</text>
</comment>
<proteinExistence type="predicted"/>
<protein>
    <submittedName>
        <fullName evidence="1">Uncharacterized protein</fullName>
    </submittedName>
</protein>
<evidence type="ECO:0000313" key="2">
    <source>
        <dbReference type="Proteomes" id="UP000179266"/>
    </source>
</evidence>
<name>A0A1F7RWP5_9BACT</name>
<dbReference type="AlphaFoldDB" id="A0A1F7RWP5"/>
<organism evidence="1 2">
    <name type="scientific">Candidatus Schekmanbacteria bacterium RBG_13_48_7</name>
    <dbReference type="NCBI Taxonomy" id="1817878"/>
    <lineage>
        <taxon>Bacteria</taxon>
        <taxon>Candidatus Schekmaniibacteriota</taxon>
    </lineage>
</organism>
<accession>A0A1F7RWP5</accession>
<sequence length="83" mass="9922">MHWISNHIWDIISFILFVQRYVLYSECMISKKCKKMKMKINIVNALMHSGYDLVELDRFGMCYGNCFWKEESENGFKAKRICG</sequence>
<dbReference type="Proteomes" id="UP000179266">
    <property type="component" value="Unassembled WGS sequence"/>
</dbReference>